<sequence length="107" mass="11768">MANDSAVADLEQLGVAIPSNMVHVDHSEPNCVQILEDNLPQAKFKRLSTMRWGIINVWGHLKTVHQDPLCLCDAGTVSSDDLFPHMVILPSKGSGAYDSFLDKATFF</sequence>
<dbReference type="InterPro" id="IPR044053">
    <property type="entry name" value="AsaB-like"/>
</dbReference>
<dbReference type="PANTHER" id="PTHR34598">
    <property type="entry name" value="BLL6449 PROTEIN"/>
    <property type="match status" value="1"/>
</dbReference>
<evidence type="ECO:0000313" key="3">
    <source>
        <dbReference type="EMBL" id="OSS43470.1"/>
    </source>
</evidence>
<dbReference type="AlphaFoldDB" id="A0A1Y2LIB6"/>
<dbReference type="PANTHER" id="PTHR34598:SF3">
    <property type="entry name" value="OXIDOREDUCTASE AN1597"/>
    <property type="match status" value="1"/>
</dbReference>
<gene>
    <name evidence="3" type="ORF">B5807_11968</name>
</gene>
<proteinExistence type="inferred from homology"/>
<reference evidence="3 4" key="1">
    <citation type="journal article" date="2017" name="Genome Announc.">
        <title>Genome sequence of the saprophytic ascomycete Epicoccum nigrum ICMP 19927 strain isolated from New Zealand.</title>
        <authorList>
            <person name="Fokin M."/>
            <person name="Fleetwood D."/>
            <person name="Weir B.S."/>
            <person name="Villas-Boas S.G."/>
        </authorList>
    </citation>
    <scope>NUCLEOTIDE SEQUENCE [LARGE SCALE GENOMIC DNA]</scope>
    <source>
        <strain evidence="3 4">ICMP 19927</strain>
    </source>
</reference>
<dbReference type="GO" id="GO:0016491">
    <property type="term" value="F:oxidoreductase activity"/>
    <property type="evidence" value="ECO:0007669"/>
    <property type="project" value="UniProtKB-KW"/>
</dbReference>
<keyword evidence="4" id="KW-1185">Reference proteome</keyword>
<comment type="similarity">
    <text evidence="2">Belongs to the asaB hydroxylase/desaturase family.</text>
</comment>
<evidence type="ECO:0000313" key="4">
    <source>
        <dbReference type="Proteomes" id="UP000193240"/>
    </source>
</evidence>
<evidence type="ECO:0000256" key="1">
    <source>
        <dbReference type="ARBA" id="ARBA00023002"/>
    </source>
</evidence>
<name>A0A1Y2LIB6_EPING</name>
<keyword evidence="1" id="KW-0560">Oxidoreductase</keyword>
<organism evidence="3 4">
    <name type="scientific">Epicoccum nigrum</name>
    <name type="common">Soil fungus</name>
    <name type="synonym">Epicoccum purpurascens</name>
    <dbReference type="NCBI Taxonomy" id="105696"/>
    <lineage>
        <taxon>Eukaryota</taxon>
        <taxon>Fungi</taxon>
        <taxon>Dikarya</taxon>
        <taxon>Ascomycota</taxon>
        <taxon>Pezizomycotina</taxon>
        <taxon>Dothideomycetes</taxon>
        <taxon>Pleosporomycetidae</taxon>
        <taxon>Pleosporales</taxon>
        <taxon>Pleosporineae</taxon>
        <taxon>Didymellaceae</taxon>
        <taxon>Epicoccum</taxon>
    </lineage>
</organism>
<dbReference type="Proteomes" id="UP000193240">
    <property type="component" value="Unassembled WGS sequence"/>
</dbReference>
<protein>
    <submittedName>
        <fullName evidence="3">Uncharacterized protein</fullName>
    </submittedName>
</protein>
<accession>A0A1Y2LIB6</accession>
<dbReference type="STRING" id="105696.A0A1Y2LIB6"/>
<evidence type="ECO:0000256" key="2">
    <source>
        <dbReference type="ARBA" id="ARBA00023604"/>
    </source>
</evidence>
<dbReference type="EMBL" id="KZ107865">
    <property type="protein sequence ID" value="OSS43470.1"/>
    <property type="molecule type" value="Genomic_DNA"/>
</dbReference>
<dbReference type="InParanoid" id="A0A1Y2LIB6"/>